<evidence type="ECO:0000313" key="1">
    <source>
        <dbReference type="EMBL" id="KAK7446630.1"/>
    </source>
</evidence>
<dbReference type="Proteomes" id="UP001519460">
    <property type="component" value="Unassembled WGS sequence"/>
</dbReference>
<organism evidence="1 2">
    <name type="scientific">Batillaria attramentaria</name>
    <dbReference type="NCBI Taxonomy" id="370345"/>
    <lineage>
        <taxon>Eukaryota</taxon>
        <taxon>Metazoa</taxon>
        <taxon>Spiralia</taxon>
        <taxon>Lophotrochozoa</taxon>
        <taxon>Mollusca</taxon>
        <taxon>Gastropoda</taxon>
        <taxon>Caenogastropoda</taxon>
        <taxon>Sorbeoconcha</taxon>
        <taxon>Cerithioidea</taxon>
        <taxon>Batillariidae</taxon>
        <taxon>Batillaria</taxon>
    </lineage>
</organism>
<sequence length="102" mass="12029">RAMVRLKMKNRGGLVRFSPDDFYRDVTEDEERRHGEKRQWGTAEQEAVHNIFFENISTGNLPGKAEILEAQRVEPSLGRRSWQNVKDYIRNAITRNSKKLKR</sequence>
<accession>A0ABD0J107</accession>
<dbReference type="EMBL" id="JACVVK020000781">
    <property type="protein sequence ID" value="KAK7446630.1"/>
    <property type="molecule type" value="Genomic_DNA"/>
</dbReference>
<reference evidence="1 2" key="1">
    <citation type="journal article" date="2023" name="Sci. Data">
        <title>Genome assembly of the Korean intertidal mud-creeper Batillaria attramentaria.</title>
        <authorList>
            <person name="Patra A.K."/>
            <person name="Ho P.T."/>
            <person name="Jun S."/>
            <person name="Lee S.J."/>
            <person name="Kim Y."/>
            <person name="Won Y.J."/>
        </authorList>
    </citation>
    <scope>NUCLEOTIDE SEQUENCE [LARGE SCALE GENOMIC DNA]</scope>
    <source>
        <strain evidence="1">Wonlab-2016</strain>
    </source>
</reference>
<proteinExistence type="predicted"/>
<dbReference type="AlphaFoldDB" id="A0ABD0J107"/>
<name>A0ABD0J107_9CAEN</name>
<comment type="caution">
    <text evidence="1">The sequence shown here is derived from an EMBL/GenBank/DDBJ whole genome shotgun (WGS) entry which is preliminary data.</text>
</comment>
<evidence type="ECO:0000313" key="2">
    <source>
        <dbReference type="Proteomes" id="UP001519460"/>
    </source>
</evidence>
<gene>
    <name evidence="1" type="ORF">BaRGS_00040262</name>
</gene>
<keyword evidence="2" id="KW-1185">Reference proteome</keyword>
<feature type="non-terminal residue" evidence="1">
    <location>
        <position position="1"/>
    </location>
</feature>
<protein>
    <submittedName>
        <fullName evidence="1">Uncharacterized protein</fullName>
    </submittedName>
</protein>